<evidence type="ECO:0000313" key="3">
    <source>
        <dbReference type="Proteomes" id="UP000275461"/>
    </source>
</evidence>
<sequence>MNHQADVTDERLLQLEEKQAYQEHTIGELDAVIYRQQQQLDRLERRCRELTGLVERLARQQGAGEGFDPEQERPPHY</sequence>
<comment type="caution">
    <text evidence="2">The sequence shown here is derived from an EMBL/GenBank/DDBJ whole genome shotgun (WGS) entry which is preliminary data.</text>
</comment>
<evidence type="ECO:0000313" key="2">
    <source>
        <dbReference type="EMBL" id="RLK51470.1"/>
    </source>
</evidence>
<protein>
    <submittedName>
        <fullName evidence="2">SlyX protein</fullName>
    </submittedName>
</protein>
<dbReference type="Pfam" id="PF04102">
    <property type="entry name" value="SlyX"/>
    <property type="match status" value="1"/>
</dbReference>
<dbReference type="InterPro" id="IPR007236">
    <property type="entry name" value="SlyX"/>
</dbReference>
<dbReference type="Gene3D" id="1.20.5.300">
    <property type="match status" value="1"/>
</dbReference>
<feature type="region of interest" description="Disordered" evidence="1">
    <location>
        <begin position="58"/>
        <end position="77"/>
    </location>
</feature>
<dbReference type="RefSeq" id="WP_121441881.1">
    <property type="nucleotide sequence ID" value="NZ_RCDA01000001.1"/>
</dbReference>
<evidence type="ECO:0000256" key="1">
    <source>
        <dbReference type="SAM" id="MobiDB-lite"/>
    </source>
</evidence>
<dbReference type="Proteomes" id="UP000275461">
    <property type="component" value="Unassembled WGS sequence"/>
</dbReference>
<accession>A0A498CDT5</accession>
<name>A0A498CDT5_9GAMM</name>
<dbReference type="PANTHER" id="PTHR36508:SF1">
    <property type="entry name" value="PROTEIN SLYX"/>
    <property type="match status" value="1"/>
</dbReference>
<keyword evidence="3" id="KW-1185">Reference proteome</keyword>
<organism evidence="2 3">
    <name type="scientific">Alkalispirillum mobile</name>
    <dbReference type="NCBI Taxonomy" id="85925"/>
    <lineage>
        <taxon>Bacteria</taxon>
        <taxon>Pseudomonadati</taxon>
        <taxon>Pseudomonadota</taxon>
        <taxon>Gammaproteobacteria</taxon>
        <taxon>Chromatiales</taxon>
        <taxon>Ectothiorhodospiraceae</taxon>
        <taxon>Alkalispirillum</taxon>
    </lineage>
</organism>
<proteinExistence type="predicted"/>
<gene>
    <name evidence="2" type="ORF">DFR31_1411</name>
</gene>
<dbReference type="PANTHER" id="PTHR36508">
    <property type="entry name" value="PROTEIN SLYX"/>
    <property type="match status" value="1"/>
</dbReference>
<reference evidence="2 3" key="1">
    <citation type="submission" date="2018-10" db="EMBL/GenBank/DDBJ databases">
        <title>Genomic Encyclopedia of Type Strains, Phase IV (KMG-IV): sequencing the most valuable type-strain genomes for metagenomic binning, comparative biology and taxonomic classification.</title>
        <authorList>
            <person name="Goeker M."/>
        </authorList>
    </citation>
    <scope>NUCLEOTIDE SEQUENCE [LARGE SCALE GENOMIC DNA]</scope>
    <source>
        <strain evidence="2 3">DSM 12769</strain>
    </source>
</reference>
<dbReference type="OrthoDB" id="58470at135613"/>
<dbReference type="AlphaFoldDB" id="A0A498CDT5"/>
<dbReference type="EMBL" id="RCDA01000001">
    <property type="protein sequence ID" value="RLK51470.1"/>
    <property type="molecule type" value="Genomic_DNA"/>
</dbReference>